<comment type="caution">
    <text evidence="10">The sequence shown here is derived from an EMBL/GenBank/DDBJ whole genome shotgun (WGS) entry which is preliminary data.</text>
</comment>
<dbReference type="Proteomes" id="UP000051861">
    <property type="component" value="Unassembled WGS sequence"/>
</dbReference>
<dbReference type="PROSITE" id="PS51918">
    <property type="entry name" value="RADICAL_SAM"/>
    <property type="match status" value="1"/>
</dbReference>
<evidence type="ECO:0000256" key="5">
    <source>
        <dbReference type="ARBA" id="ARBA00022723"/>
    </source>
</evidence>
<keyword evidence="5" id="KW-0479">Metal-binding</keyword>
<dbReference type="InterPro" id="IPR051198">
    <property type="entry name" value="BchE-like"/>
</dbReference>
<evidence type="ECO:0000259" key="8">
    <source>
        <dbReference type="PROSITE" id="PS51332"/>
    </source>
</evidence>
<name>A0A0S7Y1T2_UNCSA</name>
<feature type="domain" description="B12-binding" evidence="8">
    <location>
        <begin position="1"/>
        <end position="137"/>
    </location>
</feature>
<dbReference type="CDD" id="cd02068">
    <property type="entry name" value="radical_SAM_B12_BD"/>
    <property type="match status" value="1"/>
</dbReference>
<dbReference type="Pfam" id="PF02310">
    <property type="entry name" value="B12-binding"/>
    <property type="match status" value="1"/>
</dbReference>
<keyword evidence="6" id="KW-0408">Iron</keyword>
<dbReference type="PROSITE" id="PS51332">
    <property type="entry name" value="B12_BINDING"/>
    <property type="match status" value="1"/>
</dbReference>
<dbReference type="GO" id="GO:0003824">
    <property type="term" value="F:catalytic activity"/>
    <property type="evidence" value="ECO:0007669"/>
    <property type="project" value="InterPro"/>
</dbReference>
<dbReference type="InterPro" id="IPR006638">
    <property type="entry name" value="Elp3/MiaA/NifB-like_rSAM"/>
</dbReference>
<evidence type="ECO:0000256" key="1">
    <source>
        <dbReference type="ARBA" id="ARBA00001966"/>
    </source>
</evidence>
<dbReference type="SFLD" id="SFLDG01082">
    <property type="entry name" value="B12-binding_domain_containing"/>
    <property type="match status" value="1"/>
</dbReference>
<dbReference type="GO" id="GO:0031419">
    <property type="term" value="F:cobalamin binding"/>
    <property type="evidence" value="ECO:0007669"/>
    <property type="project" value="InterPro"/>
</dbReference>
<dbReference type="SUPFAM" id="SSF52242">
    <property type="entry name" value="Cobalamin (vitamin B12)-binding domain"/>
    <property type="match status" value="1"/>
</dbReference>
<evidence type="ECO:0000256" key="6">
    <source>
        <dbReference type="ARBA" id="ARBA00023004"/>
    </source>
</evidence>
<dbReference type="SFLD" id="SFLDS00029">
    <property type="entry name" value="Radical_SAM"/>
    <property type="match status" value="1"/>
</dbReference>
<keyword evidence="2" id="KW-0489">Methyltransferase</keyword>
<dbReference type="PANTHER" id="PTHR43409:SF7">
    <property type="entry name" value="BLL1977 PROTEIN"/>
    <property type="match status" value="1"/>
</dbReference>
<dbReference type="Gene3D" id="3.40.50.280">
    <property type="entry name" value="Cobalamin-binding domain"/>
    <property type="match status" value="1"/>
</dbReference>
<evidence type="ECO:0000256" key="7">
    <source>
        <dbReference type="ARBA" id="ARBA00023014"/>
    </source>
</evidence>
<dbReference type="EMBL" id="LIZX01000043">
    <property type="protein sequence ID" value="KPJ68688.1"/>
    <property type="molecule type" value="Genomic_DNA"/>
</dbReference>
<dbReference type="Gene3D" id="3.80.30.20">
    <property type="entry name" value="tm_1862 like domain"/>
    <property type="match status" value="1"/>
</dbReference>
<evidence type="ECO:0000313" key="10">
    <source>
        <dbReference type="EMBL" id="KPJ68688.1"/>
    </source>
</evidence>
<dbReference type="InterPro" id="IPR023404">
    <property type="entry name" value="rSAM_horseshoe"/>
</dbReference>
<dbReference type="AlphaFoldDB" id="A0A0S7Y1T2"/>
<sequence length="507" mass="57705">MKVLLIYPDILFHREDWTGYFYVGIGSLSAVLKKEGHETSLFHVTKPVNRSKFIKTVEKEAPDLIGFSATSPMFPLVRQYASWLSGMAVPTICGGIHPTIAPEESIGVKGIDIICRGEGEAPLAELCQRIKKNEDIGNIPNLWTKCNDTIVKNPLRPLLDDLDSLPYPDRSIFSYATLFHERLGGATFVASRGCPYNCTYCCNHLLRKIYGSQHKPVRFRSVDNLVGEIRQVIKDYPFVKSLVFDDDILFLKRTWSKEFAEKCGKQIQLPLTCNARPDVTDKTMVKLMKKAGCHHVKFGLESGNEYISNEVLNRHLTNESIKNAFALCKKTGLVAESFNMIGVPHDTPATILDTIKLNAMIGVDKMQISIYQPYQGTRLADQCDEQNYIVQKDLESDWFSPMLELDTISSSQVLMFRDYFKVLVRFYQVLQKLPAGSSEFFITLSDKILSFDPSSYLLNSIYIPLNYLYRRMLALKMKARIAWRESGRYALKKYKSPGQNKHGKVRI</sequence>
<organism evidence="10 11">
    <name type="scientific">candidate division WOR-1 bacterium DG_54_3</name>
    <dbReference type="NCBI Taxonomy" id="1703775"/>
    <lineage>
        <taxon>Bacteria</taxon>
        <taxon>Bacillati</taxon>
        <taxon>Saganbacteria</taxon>
    </lineage>
</organism>
<dbReference type="GO" id="GO:0046872">
    <property type="term" value="F:metal ion binding"/>
    <property type="evidence" value="ECO:0007669"/>
    <property type="project" value="UniProtKB-KW"/>
</dbReference>
<gene>
    <name evidence="10" type="ORF">AMJ44_05750</name>
</gene>
<comment type="cofactor">
    <cofactor evidence="1">
        <name>[4Fe-4S] cluster</name>
        <dbReference type="ChEBI" id="CHEBI:49883"/>
    </cofactor>
</comment>
<proteinExistence type="predicted"/>
<evidence type="ECO:0000256" key="3">
    <source>
        <dbReference type="ARBA" id="ARBA00022679"/>
    </source>
</evidence>
<dbReference type="SMART" id="SM00729">
    <property type="entry name" value="Elp3"/>
    <property type="match status" value="1"/>
</dbReference>
<dbReference type="InterPro" id="IPR058240">
    <property type="entry name" value="rSAM_sf"/>
</dbReference>
<keyword evidence="3" id="KW-0808">Transferase</keyword>
<reference evidence="10 11" key="1">
    <citation type="journal article" date="2015" name="Microbiome">
        <title>Genomic resolution of linkages in carbon, nitrogen, and sulfur cycling among widespread estuary sediment bacteria.</title>
        <authorList>
            <person name="Baker B.J."/>
            <person name="Lazar C.S."/>
            <person name="Teske A.P."/>
            <person name="Dick G.J."/>
        </authorList>
    </citation>
    <scope>NUCLEOTIDE SEQUENCE [LARGE SCALE GENOMIC DNA]</scope>
    <source>
        <strain evidence="10">DG_54_3</strain>
    </source>
</reference>
<dbReference type="InterPro" id="IPR006158">
    <property type="entry name" value="Cobalamin-bd"/>
</dbReference>
<protein>
    <submittedName>
        <fullName evidence="10">Uncharacterized protein</fullName>
    </submittedName>
</protein>
<dbReference type="SFLD" id="SFLDG01123">
    <property type="entry name" value="methyltransferase_(Class_B)"/>
    <property type="match status" value="1"/>
</dbReference>
<keyword evidence="4" id="KW-0949">S-adenosyl-L-methionine</keyword>
<feature type="domain" description="Radical SAM core" evidence="9">
    <location>
        <begin position="180"/>
        <end position="417"/>
    </location>
</feature>
<keyword evidence="7" id="KW-0411">Iron-sulfur</keyword>
<evidence type="ECO:0000313" key="11">
    <source>
        <dbReference type="Proteomes" id="UP000051861"/>
    </source>
</evidence>
<dbReference type="InterPro" id="IPR007197">
    <property type="entry name" value="rSAM"/>
</dbReference>
<evidence type="ECO:0000259" key="9">
    <source>
        <dbReference type="PROSITE" id="PS51918"/>
    </source>
</evidence>
<dbReference type="PANTHER" id="PTHR43409">
    <property type="entry name" value="ANAEROBIC MAGNESIUM-PROTOPORPHYRIN IX MONOMETHYL ESTER CYCLASE-RELATED"/>
    <property type="match status" value="1"/>
</dbReference>
<dbReference type="Pfam" id="PF04055">
    <property type="entry name" value="Radical_SAM"/>
    <property type="match status" value="1"/>
</dbReference>
<dbReference type="SUPFAM" id="SSF102114">
    <property type="entry name" value="Radical SAM enzymes"/>
    <property type="match status" value="1"/>
</dbReference>
<dbReference type="GO" id="GO:0051539">
    <property type="term" value="F:4 iron, 4 sulfur cluster binding"/>
    <property type="evidence" value="ECO:0007669"/>
    <property type="project" value="UniProtKB-KW"/>
</dbReference>
<evidence type="ECO:0000256" key="4">
    <source>
        <dbReference type="ARBA" id="ARBA00022691"/>
    </source>
</evidence>
<dbReference type="InterPro" id="IPR036724">
    <property type="entry name" value="Cobalamin-bd_sf"/>
</dbReference>
<evidence type="ECO:0000256" key="2">
    <source>
        <dbReference type="ARBA" id="ARBA00022603"/>
    </source>
</evidence>
<accession>A0A0S7Y1T2</accession>
<dbReference type="InterPro" id="IPR034466">
    <property type="entry name" value="Methyltransferase_Class_B"/>
</dbReference>